<keyword evidence="2" id="KW-1133">Transmembrane helix</keyword>
<evidence type="ECO:0000256" key="2">
    <source>
        <dbReference type="SAM" id="Phobius"/>
    </source>
</evidence>
<feature type="region of interest" description="Disordered" evidence="1">
    <location>
        <begin position="47"/>
        <end position="74"/>
    </location>
</feature>
<keyword evidence="2" id="KW-0472">Membrane</keyword>
<evidence type="ECO:0000313" key="3">
    <source>
        <dbReference type="EMBL" id="KAK1753625.1"/>
    </source>
</evidence>
<gene>
    <name evidence="3" type="ORF">QBC47DRAFT_386825</name>
</gene>
<organism evidence="3 4">
    <name type="scientific">Echria macrotheca</name>
    <dbReference type="NCBI Taxonomy" id="438768"/>
    <lineage>
        <taxon>Eukaryota</taxon>
        <taxon>Fungi</taxon>
        <taxon>Dikarya</taxon>
        <taxon>Ascomycota</taxon>
        <taxon>Pezizomycotina</taxon>
        <taxon>Sordariomycetes</taxon>
        <taxon>Sordariomycetidae</taxon>
        <taxon>Sordariales</taxon>
        <taxon>Schizotheciaceae</taxon>
        <taxon>Echria</taxon>
    </lineage>
</organism>
<protein>
    <submittedName>
        <fullName evidence="3">Uncharacterized protein</fullName>
    </submittedName>
</protein>
<reference evidence="3" key="1">
    <citation type="submission" date="2023-06" db="EMBL/GenBank/DDBJ databases">
        <title>Genome-scale phylogeny and comparative genomics of the fungal order Sordariales.</title>
        <authorList>
            <consortium name="Lawrence Berkeley National Laboratory"/>
            <person name="Hensen N."/>
            <person name="Bonometti L."/>
            <person name="Westerberg I."/>
            <person name="Brannstrom I.O."/>
            <person name="Guillou S."/>
            <person name="Cros-Aarteil S."/>
            <person name="Calhoun S."/>
            <person name="Haridas S."/>
            <person name="Kuo A."/>
            <person name="Mondo S."/>
            <person name="Pangilinan J."/>
            <person name="Riley R."/>
            <person name="Labutti K."/>
            <person name="Andreopoulos B."/>
            <person name="Lipzen A."/>
            <person name="Chen C."/>
            <person name="Yanf M."/>
            <person name="Daum C."/>
            <person name="Ng V."/>
            <person name="Clum A."/>
            <person name="Steindorff A."/>
            <person name="Ohm R."/>
            <person name="Martin F."/>
            <person name="Silar P."/>
            <person name="Natvig D."/>
            <person name="Lalanne C."/>
            <person name="Gautier V."/>
            <person name="Ament-Velasquez S.L."/>
            <person name="Kruys A."/>
            <person name="Hutchinson M.I."/>
            <person name="Powell A.J."/>
            <person name="Barry K."/>
            <person name="Miller A.N."/>
            <person name="Grigoriev I.V."/>
            <person name="Debuchy R."/>
            <person name="Gladieux P."/>
            <person name="Thoren M.H."/>
            <person name="Johannesson H."/>
        </authorList>
    </citation>
    <scope>NUCLEOTIDE SEQUENCE</scope>
    <source>
        <strain evidence="3">PSN4</strain>
    </source>
</reference>
<feature type="transmembrane region" description="Helical" evidence="2">
    <location>
        <begin position="6"/>
        <end position="24"/>
    </location>
</feature>
<name>A0AAJ0B9C5_9PEZI</name>
<keyword evidence="4" id="KW-1185">Reference proteome</keyword>
<accession>A0AAJ0B9C5</accession>
<comment type="caution">
    <text evidence="3">The sequence shown here is derived from an EMBL/GenBank/DDBJ whole genome shotgun (WGS) entry which is preliminary data.</text>
</comment>
<evidence type="ECO:0000256" key="1">
    <source>
        <dbReference type="SAM" id="MobiDB-lite"/>
    </source>
</evidence>
<sequence length="74" mass="7946">MGAEKTIYTSPIASLFLGWLFSFFRLGDTAGGMHVSEGTAVGTTTRTWPVGPTLLARPPSTEKNTERSTAFPLI</sequence>
<dbReference type="Proteomes" id="UP001239445">
    <property type="component" value="Unassembled WGS sequence"/>
</dbReference>
<keyword evidence="2" id="KW-0812">Transmembrane</keyword>
<proteinExistence type="predicted"/>
<evidence type="ECO:0000313" key="4">
    <source>
        <dbReference type="Proteomes" id="UP001239445"/>
    </source>
</evidence>
<dbReference type="AlphaFoldDB" id="A0AAJ0B9C5"/>
<dbReference type="EMBL" id="MU839837">
    <property type="protein sequence ID" value="KAK1753625.1"/>
    <property type="molecule type" value="Genomic_DNA"/>
</dbReference>